<feature type="domain" description="LysM" evidence="3">
    <location>
        <begin position="201"/>
        <end position="258"/>
    </location>
</feature>
<evidence type="ECO:0000256" key="1">
    <source>
        <dbReference type="SAM" id="MobiDB-lite"/>
    </source>
</evidence>
<evidence type="ECO:0000313" key="4">
    <source>
        <dbReference type="EMBL" id="MBO3083893.1"/>
    </source>
</evidence>
<keyword evidence="5" id="KW-1185">Reference proteome</keyword>
<dbReference type="Proteomes" id="UP000678317">
    <property type="component" value="Unassembled WGS sequence"/>
</dbReference>
<organism evidence="4 5">
    <name type="scientific">Cellulomonas fengjieae</name>
    <dbReference type="NCBI Taxonomy" id="2819978"/>
    <lineage>
        <taxon>Bacteria</taxon>
        <taxon>Bacillati</taxon>
        <taxon>Actinomycetota</taxon>
        <taxon>Actinomycetes</taxon>
        <taxon>Micrococcales</taxon>
        <taxon>Cellulomonadaceae</taxon>
        <taxon>Cellulomonas</taxon>
    </lineage>
</organism>
<evidence type="ECO:0000259" key="3">
    <source>
        <dbReference type="PROSITE" id="PS51782"/>
    </source>
</evidence>
<dbReference type="InterPro" id="IPR052196">
    <property type="entry name" value="Bact_Kbp"/>
</dbReference>
<feature type="region of interest" description="Disordered" evidence="1">
    <location>
        <begin position="161"/>
        <end position="181"/>
    </location>
</feature>
<comment type="caution">
    <text evidence="4">The sequence shown here is derived from an EMBL/GenBank/DDBJ whole genome shotgun (WGS) entry which is preliminary data.</text>
</comment>
<evidence type="ECO:0000313" key="5">
    <source>
        <dbReference type="Proteomes" id="UP000678317"/>
    </source>
</evidence>
<dbReference type="InterPro" id="IPR018392">
    <property type="entry name" value="LysM"/>
</dbReference>
<feature type="transmembrane region" description="Helical" evidence="2">
    <location>
        <begin position="107"/>
        <end position="128"/>
    </location>
</feature>
<reference evidence="4 5" key="1">
    <citation type="submission" date="2021-03" db="EMBL/GenBank/DDBJ databases">
        <title>novel species in genus Cellulomonas.</title>
        <authorList>
            <person name="Zhang G."/>
        </authorList>
    </citation>
    <scope>NUCLEOTIDE SEQUENCE [LARGE SCALE GENOMIC DNA]</scope>
    <source>
        <strain evidence="5">zg-ZUI188</strain>
    </source>
</reference>
<dbReference type="RefSeq" id="WP_208288723.1">
    <property type="nucleotide sequence ID" value="NZ_CP074404.1"/>
</dbReference>
<dbReference type="Pfam" id="PF01476">
    <property type="entry name" value="LysM"/>
    <property type="match status" value="1"/>
</dbReference>
<accession>A0ABS3SDQ7</accession>
<dbReference type="Gene3D" id="3.10.350.10">
    <property type="entry name" value="LysM domain"/>
    <property type="match status" value="1"/>
</dbReference>
<dbReference type="PANTHER" id="PTHR34700:SF4">
    <property type="entry name" value="PHAGE-LIKE ELEMENT PBSX PROTEIN XKDP"/>
    <property type="match status" value="1"/>
</dbReference>
<keyword evidence="2" id="KW-0812">Transmembrane</keyword>
<keyword evidence="2" id="KW-1133">Transmembrane helix</keyword>
<protein>
    <submittedName>
        <fullName evidence="4">LysM peptidoglycan-binding domain-containing protein</fullName>
    </submittedName>
</protein>
<name>A0ABS3SDQ7_9CELL</name>
<keyword evidence="2" id="KW-0472">Membrane</keyword>
<feature type="transmembrane region" description="Helical" evidence="2">
    <location>
        <begin position="20"/>
        <end position="40"/>
    </location>
</feature>
<dbReference type="EMBL" id="JAGFBM010000001">
    <property type="protein sequence ID" value="MBO3083893.1"/>
    <property type="molecule type" value="Genomic_DNA"/>
</dbReference>
<dbReference type="CDD" id="cd00118">
    <property type="entry name" value="LysM"/>
    <property type="match status" value="1"/>
</dbReference>
<dbReference type="InterPro" id="IPR036779">
    <property type="entry name" value="LysM_dom_sf"/>
</dbReference>
<dbReference type="PROSITE" id="PS51782">
    <property type="entry name" value="LYSM"/>
    <property type="match status" value="1"/>
</dbReference>
<feature type="transmembrane region" description="Helical" evidence="2">
    <location>
        <begin position="60"/>
        <end position="86"/>
    </location>
</feature>
<dbReference type="PANTHER" id="PTHR34700">
    <property type="entry name" value="POTASSIUM BINDING PROTEIN KBP"/>
    <property type="match status" value="1"/>
</dbReference>
<feature type="compositionally biased region" description="Low complexity" evidence="1">
    <location>
        <begin position="166"/>
        <end position="177"/>
    </location>
</feature>
<gene>
    <name evidence="4" type="ORF">J4035_04500</name>
</gene>
<evidence type="ECO:0000256" key="2">
    <source>
        <dbReference type="SAM" id="Phobius"/>
    </source>
</evidence>
<proteinExistence type="predicted"/>
<sequence length="265" mass="26522">MTSHGARDSQRAGHGRTGAVIAALLGGTVAAGTLAALLVLRLQALHPGRGTWRVDAVTEVAVTTVGVLVAGWLACSALVAAACLLLRAAGARWRTGERLVHRYAPHVVRKALALTVGAGIGLGMATGASAAPQPAPPAAVTVTAAPADLGWVVTDASAVQDPPAPTAAATAAPTAPDAAPPGLPLVADVTRAEHPAPTTAGTVLVHPGDTLWAIAARHLPHDATDAQIATAWPRWYEANRDVVGADPDVLHPGQVLTVPAAGVSP</sequence>